<keyword evidence="3" id="KW-1185">Reference proteome</keyword>
<dbReference type="InterPro" id="IPR036597">
    <property type="entry name" value="Fido-like_dom_sf"/>
</dbReference>
<dbReference type="GO" id="GO:0016301">
    <property type="term" value="F:kinase activity"/>
    <property type="evidence" value="ECO:0007669"/>
    <property type="project" value="InterPro"/>
</dbReference>
<dbReference type="PROSITE" id="PS51459">
    <property type="entry name" value="FIDO"/>
    <property type="match status" value="1"/>
</dbReference>
<reference evidence="2 3" key="1">
    <citation type="submission" date="2020-01" db="EMBL/GenBank/DDBJ databases">
        <authorList>
            <person name="Gulvik C.A."/>
            <person name="Batra D.G."/>
        </authorList>
    </citation>
    <scope>NUCLEOTIDE SEQUENCE [LARGE SCALE GENOMIC DNA]</scope>
    <source>
        <strain evidence="2 3">W9323</strain>
    </source>
</reference>
<sequence length="146" mass="16771">MFKYLSLNDIVTAHLRVMKYTNDMEQAGVLYPERLKSAILRPQAEYFGEELFPTLWDKVGALTQSLIQEHPFNNGNKRTAFACLWLFLNRNGYRLKMSNSDAEEMMVAFTTEDKFKGDDGAKEIGRFLERNSEAIQGVKPATLRNP</sequence>
<dbReference type="Proteomes" id="UP000503088">
    <property type="component" value="Chromosome"/>
</dbReference>
<dbReference type="InterPro" id="IPR003812">
    <property type="entry name" value="Fido"/>
</dbReference>
<feature type="domain" description="Fido" evidence="1">
    <location>
        <begin position="5"/>
        <end position="130"/>
    </location>
</feature>
<protein>
    <submittedName>
        <fullName evidence="2">Type II toxin-antitoxin system death-on-curing family toxin</fullName>
    </submittedName>
</protein>
<dbReference type="RefSeq" id="WP_173219008.1">
    <property type="nucleotide sequence ID" value="NZ_CP048104.1"/>
</dbReference>
<evidence type="ECO:0000313" key="3">
    <source>
        <dbReference type="Proteomes" id="UP000503088"/>
    </source>
</evidence>
<dbReference type="InterPro" id="IPR053737">
    <property type="entry name" value="Type_II_TA_Toxin"/>
</dbReference>
<dbReference type="PANTHER" id="PTHR39426">
    <property type="entry name" value="HOMOLOGY TO DEATH-ON-CURING PROTEIN OF PHAGE P1"/>
    <property type="match status" value="1"/>
</dbReference>
<name>A0A7D3Y7M3_9BACL</name>
<dbReference type="InterPro" id="IPR006440">
    <property type="entry name" value="Doc"/>
</dbReference>
<dbReference type="AlphaFoldDB" id="A0A7D3Y7M3"/>
<dbReference type="Pfam" id="PF02661">
    <property type="entry name" value="Fic"/>
    <property type="match status" value="1"/>
</dbReference>
<gene>
    <name evidence="2" type="ORF">GXN76_00225</name>
</gene>
<dbReference type="NCBIfam" id="TIGR01550">
    <property type="entry name" value="DOC_P1"/>
    <property type="match status" value="1"/>
</dbReference>
<accession>A0A7D3Y7M3</accession>
<dbReference type="KEGG" id="kpul:GXN76_00225"/>
<dbReference type="SUPFAM" id="SSF140931">
    <property type="entry name" value="Fic-like"/>
    <property type="match status" value="1"/>
</dbReference>
<dbReference type="PANTHER" id="PTHR39426:SF1">
    <property type="entry name" value="HOMOLOGY TO DEATH-ON-CURING PROTEIN OF PHAGE P1"/>
    <property type="match status" value="1"/>
</dbReference>
<dbReference type="EMBL" id="CP048104">
    <property type="protein sequence ID" value="QKG83041.1"/>
    <property type="molecule type" value="Genomic_DNA"/>
</dbReference>
<evidence type="ECO:0000259" key="1">
    <source>
        <dbReference type="PROSITE" id="PS51459"/>
    </source>
</evidence>
<dbReference type="Gene3D" id="1.20.120.1870">
    <property type="entry name" value="Fic/DOC protein, Fido domain"/>
    <property type="match status" value="1"/>
</dbReference>
<evidence type="ECO:0000313" key="2">
    <source>
        <dbReference type="EMBL" id="QKG83041.1"/>
    </source>
</evidence>
<organism evidence="2 3">
    <name type="scientific">Kroppenstedtia pulmonis</name>
    <dbReference type="NCBI Taxonomy" id="1380685"/>
    <lineage>
        <taxon>Bacteria</taxon>
        <taxon>Bacillati</taxon>
        <taxon>Bacillota</taxon>
        <taxon>Bacilli</taxon>
        <taxon>Bacillales</taxon>
        <taxon>Thermoactinomycetaceae</taxon>
        <taxon>Kroppenstedtia</taxon>
    </lineage>
</organism>
<proteinExistence type="predicted"/>